<organism evidence="1 2">
    <name type="scientific">Kribbella ginsengisoli</name>
    <dbReference type="NCBI Taxonomy" id="363865"/>
    <lineage>
        <taxon>Bacteria</taxon>
        <taxon>Bacillati</taxon>
        <taxon>Actinomycetota</taxon>
        <taxon>Actinomycetes</taxon>
        <taxon>Propionibacteriales</taxon>
        <taxon>Kribbellaceae</taxon>
        <taxon>Kribbella</taxon>
    </lineage>
</organism>
<accession>A0ABP6XKS0</accession>
<proteinExistence type="predicted"/>
<name>A0ABP6XKS0_9ACTN</name>
<dbReference type="CDD" id="cd07951">
    <property type="entry name" value="ED_3B_N_AMMECR1"/>
    <property type="match status" value="1"/>
</dbReference>
<dbReference type="EMBL" id="BAABAA010000005">
    <property type="protein sequence ID" value="GAA3568001.1"/>
    <property type="molecule type" value="Genomic_DNA"/>
</dbReference>
<evidence type="ECO:0000313" key="2">
    <source>
        <dbReference type="Proteomes" id="UP001501222"/>
    </source>
</evidence>
<reference evidence="2" key="1">
    <citation type="journal article" date="2019" name="Int. J. Syst. Evol. Microbiol.">
        <title>The Global Catalogue of Microorganisms (GCM) 10K type strain sequencing project: providing services to taxonomists for standard genome sequencing and annotation.</title>
        <authorList>
            <consortium name="The Broad Institute Genomics Platform"/>
            <consortium name="The Broad Institute Genome Sequencing Center for Infectious Disease"/>
            <person name="Wu L."/>
            <person name="Ma J."/>
        </authorList>
    </citation>
    <scope>NUCLEOTIDE SEQUENCE [LARGE SCALE GENOMIC DNA]</scope>
    <source>
        <strain evidence="2">JCM 16928</strain>
    </source>
</reference>
<evidence type="ECO:0000313" key="1">
    <source>
        <dbReference type="EMBL" id="GAA3568001.1"/>
    </source>
</evidence>
<comment type="caution">
    <text evidence="1">The sequence shown here is derived from an EMBL/GenBank/DDBJ whole genome shotgun (WGS) entry which is preliminary data.</text>
</comment>
<dbReference type="RefSeq" id="WP_344842834.1">
    <property type="nucleotide sequence ID" value="NZ_BAABAA010000005.1"/>
</dbReference>
<keyword evidence="2" id="KW-1185">Reference proteome</keyword>
<protein>
    <submittedName>
        <fullName evidence="1">Class III extradiol dioxygenase subunit B-like domain-containing protein</fullName>
    </submittedName>
</protein>
<sequence>MPVVAAAVCPHPPLLIPELASGAAFELDPLRAACFAAVDRLADADALVIVGTGPLTGTRYDASALGSFGPYGAPEVTVGGPRSASGSSAGTPVLPLSLAVGTWLVEQSKAADLPRTSITVAAAETPATCLALGQEIAHGNERIALLVMGDGSARRSDHAPVHLHPRAEIFDSTVAAALELADAETLAALDPDLATELHAAGRAPWQVLAGAAPGLRGRLGYNAAPYGVGYFVASWTPGQSA</sequence>
<dbReference type="Proteomes" id="UP001501222">
    <property type="component" value="Unassembled WGS sequence"/>
</dbReference>
<gene>
    <name evidence="1" type="ORF">GCM10022235_41200</name>
</gene>
<dbReference type="SUPFAM" id="SSF53213">
    <property type="entry name" value="LigB-like"/>
    <property type="match status" value="1"/>
</dbReference>
<dbReference type="Gene3D" id="3.40.830.10">
    <property type="entry name" value="LigB-like"/>
    <property type="match status" value="1"/>
</dbReference>